<feature type="compositionally biased region" description="Basic and acidic residues" evidence="1">
    <location>
        <begin position="152"/>
        <end position="171"/>
    </location>
</feature>
<proteinExistence type="predicted"/>
<evidence type="ECO:0000313" key="2">
    <source>
        <dbReference type="EMBL" id="PXF49533.1"/>
    </source>
</evidence>
<accession>A0A2V3J5E5</accession>
<dbReference type="EMBL" id="NBIV01000004">
    <property type="protein sequence ID" value="PXF49533.1"/>
    <property type="molecule type" value="Genomic_DNA"/>
</dbReference>
<sequence>MPHRHRRPHDVYDDTQYAPLSNDEITVHHYPSSSHERQWHHNHQQQQYPYHDNQLVQPIEPFDNMGRTIARMEREMMRAFEAPFGGGVFDQIGNVMSSFDRMFDNMNNPASAPPGSTYYYESSTTTVGPDGQVHQETVRTRPGADGNPETTRYVRDGDQVRRAHPQDRIESSPHNPINDDVIIEEVDDDDDLAPSSERRGDQRHHNRDNLNRRNSAGGWIRDRFNNWMSHN</sequence>
<feature type="region of interest" description="Disordered" evidence="1">
    <location>
        <begin position="112"/>
        <end position="217"/>
    </location>
</feature>
<reference evidence="2 3" key="1">
    <citation type="journal article" date="2018" name="Mol. Biol. Evol.">
        <title>Analysis of the draft genome of the red seaweed Gracilariopsis chorda provides insights into genome size evolution in Rhodophyta.</title>
        <authorList>
            <person name="Lee J."/>
            <person name="Yang E.C."/>
            <person name="Graf L."/>
            <person name="Yang J.H."/>
            <person name="Qiu H."/>
            <person name="Zel Zion U."/>
            <person name="Chan C.X."/>
            <person name="Stephens T.G."/>
            <person name="Weber A.P.M."/>
            <person name="Boo G.H."/>
            <person name="Boo S.M."/>
            <person name="Kim K.M."/>
            <person name="Shin Y."/>
            <person name="Jung M."/>
            <person name="Lee S.J."/>
            <person name="Yim H.S."/>
            <person name="Lee J.H."/>
            <person name="Bhattacharya D."/>
            <person name="Yoon H.S."/>
        </authorList>
    </citation>
    <scope>NUCLEOTIDE SEQUENCE [LARGE SCALE GENOMIC DNA]</scope>
    <source>
        <strain evidence="2 3">SKKU-2015</strain>
        <tissue evidence="2">Whole body</tissue>
    </source>
</reference>
<evidence type="ECO:0000313" key="3">
    <source>
        <dbReference type="Proteomes" id="UP000247409"/>
    </source>
</evidence>
<dbReference type="Proteomes" id="UP000247409">
    <property type="component" value="Unassembled WGS sequence"/>
</dbReference>
<feature type="compositionally biased region" description="Acidic residues" evidence="1">
    <location>
        <begin position="181"/>
        <end position="192"/>
    </location>
</feature>
<feature type="compositionally biased region" description="Low complexity" evidence="1">
    <location>
        <begin position="116"/>
        <end position="126"/>
    </location>
</feature>
<evidence type="ECO:0000256" key="1">
    <source>
        <dbReference type="SAM" id="MobiDB-lite"/>
    </source>
</evidence>
<organism evidence="2 3">
    <name type="scientific">Gracilariopsis chorda</name>
    <dbReference type="NCBI Taxonomy" id="448386"/>
    <lineage>
        <taxon>Eukaryota</taxon>
        <taxon>Rhodophyta</taxon>
        <taxon>Florideophyceae</taxon>
        <taxon>Rhodymeniophycidae</taxon>
        <taxon>Gracilariales</taxon>
        <taxon>Gracilariaceae</taxon>
        <taxon>Gracilariopsis</taxon>
    </lineage>
</organism>
<comment type="caution">
    <text evidence="2">The sequence shown here is derived from an EMBL/GenBank/DDBJ whole genome shotgun (WGS) entry which is preliminary data.</text>
</comment>
<keyword evidence="3" id="KW-1185">Reference proteome</keyword>
<dbReference type="OrthoDB" id="10527973at2759"/>
<name>A0A2V3J5E5_9FLOR</name>
<protein>
    <submittedName>
        <fullName evidence="2">Uncharacterized protein</fullName>
    </submittedName>
</protein>
<dbReference type="AlphaFoldDB" id="A0A2V3J5E5"/>
<gene>
    <name evidence="2" type="ORF">BWQ96_00603</name>
</gene>